<reference evidence="1" key="1">
    <citation type="journal article" date="2023" name="bioRxiv">
        <title>Improved chromosome-level genome assembly for marigold (Tagetes erecta).</title>
        <authorList>
            <person name="Jiang F."/>
            <person name="Yuan L."/>
            <person name="Wang S."/>
            <person name="Wang H."/>
            <person name="Xu D."/>
            <person name="Wang A."/>
            <person name="Fan W."/>
        </authorList>
    </citation>
    <scope>NUCLEOTIDE SEQUENCE</scope>
    <source>
        <strain evidence="1">WSJ</strain>
        <tissue evidence="1">Leaf</tissue>
    </source>
</reference>
<evidence type="ECO:0000313" key="2">
    <source>
        <dbReference type="Proteomes" id="UP001229421"/>
    </source>
</evidence>
<organism evidence="1 2">
    <name type="scientific">Tagetes erecta</name>
    <name type="common">African marigold</name>
    <dbReference type="NCBI Taxonomy" id="13708"/>
    <lineage>
        <taxon>Eukaryota</taxon>
        <taxon>Viridiplantae</taxon>
        <taxon>Streptophyta</taxon>
        <taxon>Embryophyta</taxon>
        <taxon>Tracheophyta</taxon>
        <taxon>Spermatophyta</taxon>
        <taxon>Magnoliopsida</taxon>
        <taxon>eudicotyledons</taxon>
        <taxon>Gunneridae</taxon>
        <taxon>Pentapetalae</taxon>
        <taxon>asterids</taxon>
        <taxon>campanulids</taxon>
        <taxon>Asterales</taxon>
        <taxon>Asteraceae</taxon>
        <taxon>Asteroideae</taxon>
        <taxon>Heliantheae alliance</taxon>
        <taxon>Tageteae</taxon>
        <taxon>Tagetes</taxon>
    </lineage>
</organism>
<keyword evidence="2" id="KW-1185">Reference proteome</keyword>
<name>A0AAD8P2M5_TARER</name>
<evidence type="ECO:0000313" key="1">
    <source>
        <dbReference type="EMBL" id="KAK1429721.1"/>
    </source>
</evidence>
<accession>A0AAD8P2M5</accession>
<dbReference type="EMBL" id="JAUHHV010000003">
    <property type="protein sequence ID" value="KAK1429721.1"/>
    <property type="molecule type" value="Genomic_DNA"/>
</dbReference>
<dbReference type="Gene3D" id="1.25.40.20">
    <property type="entry name" value="Ankyrin repeat-containing domain"/>
    <property type="match status" value="1"/>
</dbReference>
<dbReference type="AlphaFoldDB" id="A0AAD8P2M5"/>
<dbReference type="Proteomes" id="UP001229421">
    <property type="component" value="Unassembled WGS sequence"/>
</dbReference>
<dbReference type="InterPro" id="IPR036770">
    <property type="entry name" value="Ankyrin_rpt-contain_sf"/>
</dbReference>
<sequence length="147" mass="16233">MIKDLKKSENNSCCCCYTLRDVNQADPSAYYSECGVGGKPPPYVAAEYGHVDLVRLLIDQCDIATASIKANNGFVALHIVHKQGELGNQLTEMRSSLVCSQVFYKLEIGWTEVKAFSFELLIDGLPVLQLGLRSGFVLIQVLEAFQI</sequence>
<comment type="caution">
    <text evidence="1">The sequence shown here is derived from an EMBL/GenBank/DDBJ whole genome shotgun (WGS) entry which is preliminary data.</text>
</comment>
<protein>
    <submittedName>
        <fullName evidence="1">Uncharacterized protein</fullName>
    </submittedName>
</protein>
<gene>
    <name evidence="1" type="ORF">QVD17_11939</name>
</gene>
<proteinExistence type="predicted"/>
<dbReference type="SUPFAM" id="SSF48403">
    <property type="entry name" value="Ankyrin repeat"/>
    <property type="match status" value="1"/>
</dbReference>